<dbReference type="Proteomes" id="UP001595814">
    <property type="component" value="Unassembled WGS sequence"/>
</dbReference>
<reference evidence="2" key="1">
    <citation type="journal article" date="2019" name="Int. J. Syst. Evol. Microbiol.">
        <title>The Global Catalogue of Microorganisms (GCM) 10K type strain sequencing project: providing services to taxonomists for standard genome sequencing and annotation.</title>
        <authorList>
            <consortium name="The Broad Institute Genomics Platform"/>
            <consortium name="The Broad Institute Genome Sequencing Center for Infectious Disease"/>
            <person name="Wu L."/>
            <person name="Ma J."/>
        </authorList>
    </citation>
    <scope>NUCLEOTIDE SEQUENCE [LARGE SCALE GENOMIC DNA]</scope>
    <source>
        <strain evidence="2">CECT 7477</strain>
    </source>
</reference>
<keyword evidence="1" id="KW-0436">Ligase</keyword>
<name>A0ABV8JS67_9FLAO</name>
<sequence>MKPVIYRSHVEAEKELSSGQIELLNFKKRKHIVNHAFKNTEFYQTKYNSFQKELEMLNEEDFQKLPPVTRDDLATNFEKFISGGRTPSKKVSRKVSSSGSTGRPISVLHDTRFPYTVLQWRILSWWGVQPYDNQAFIYRYKRSFLKRLGNNLLWWPTQRIFLTGAEMNLNNVKHFVKQVNDLKPTLLQGYVDVVYEFALFLLDNDLKIHPPKMVWVTSAPLFENQRKTMEAAFGAPVCDQYGNTEVFTIAAECPNQDGLHIMHDAVHIEIVDDNNEPLPSGKTGKILITDLNNEIFPLIRYEIGDRGKLIGRKCSCPIPLPLMDNVRGRQSVMLKTPSGLNVRSEHLTILFEKFLNTVREVQLLQNEDYSVELRYICYSQDDSVLQEIENILRELVIKTRNEINITPHRVDELHTKNNKKPLIISNLA</sequence>
<dbReference type="InterPro" id="IPR053158">
    <property type="entry name" value="CapK_Type1_Caps_Biosynth"/>
</dbReference>
<comment type="caution">
    <text evidence="1">The sequence shown here is derived from an EMBL/GenBank/DDBJ whole genome shotgun (WGS) entry which is preliminary data.</text>
</comment>
<dbReference type="GO" id="GO:0016874">
    <property type="term" value="F:ligase activity"/>
    <property type="evidence" value="ECO:0007669"/>
    <property type="project" value="UniProtKB-KW"/>
</dbReference>
<dbReference type="PANTHER" id="PTHR36932:SF1">
    <property type="entry name" value="CAPSULAR POLYSACCHARIDE BIOSYNTHESIS PROTEIN"/>
    <property type="match status" value="1"/>
</dbReference>
<protein>
    <submittedName>
        <fullName evidence="1">Phenylacetate--CoA ligase family protein</fullName>
    </submittedName>
</protein>
<dbReference type="Gene3D" id="3.40.50.12780">
    <property type="entry name" value="N-terminal domain of ligase-like"/>
    <property type="match status" value="1"/>
</dbReference>
<evidence type="ECO:0000313" key="1">
    <source>
        <dbReference type="EMBL" id="MFC4097738.1"/>
    </source>
</evidence>
<dbReference type="SUPFAM" id="SSF56801">
    <property type="entry name" value="Acetyl-CoA synthetase-like"/>
    <property type="match status" value="1"/>
</dbReference>
<dbReference type="RefSeq" id="WP_192463159.1">
    <property type="nucleotide sequence ID" value="NZ_JACYFJ010000006.1"/>
</dbReference>
<dbReference type="PANTHER" id="PTHR36932">
    <property type="entry name" value="CAPSULAR POLYSACCHARIDE BIOSYNTHESIS PROTEIN"/>
    <property type="match status" value="1"/>
</dbReference>
<proteinExistence type="predicted"/>
<dbReference type="EMBL" id="JBHSAW010000024">
    <property type="protein sequence ID" value="MFC4097738.1"/>
    <property type="molecule type" value="Genomic_DNA"/>
</dbReference>
<evidence type="ECO:0000313" key="2">
    <source>
        <dbReference type="Proteomes" id="UP001595814"/>
    </source>
</evidence>
<accession>A0ABV8JS67</accession>
<organism evidence="1 2">
    <name type="scientific">Euzebyella saccharophila</name>
    <dbReference type="NCBI Taxonomy" id="679664"/>
    <lineage>
        <taxon>Bacteria</taxon>
        <taxon>Pseudomonadati</taxon>
        <taxon>Bacteroidota</taxon>
        <taxon>Flavobacteriia</taxon>
        <taxon>Flavobacteriales</taxon>
        <taxon>Flavobacteriaceae</taxon>
        <taxon>Euzebyella</taxon>
    </lineage>
</organism>
<dbReference type="InterPro" id="IPR042099">
    <property type="entry name" value="ANL_N_sf"/>
</dbReference>
<keyword evidence="2" id="KW-1185">Reference proteome</keyword>
<gene>
    <name evidence="1" type="ORF">ACFOUT_17765</name>
</gene>